<feature type="domain" description="BPL/LPL catalytic" evidence="4">
    <location>
        <begin position="31"/>
        <end position="246"/>
    </location>
</feature>
<comment type="catalytic activity">
    <reaction evidence="3">
        <text>octanoyl-[ACP] + L-lysyl-[protein] = N(6)-octanoyl-L-lysyl-[protein] + holo-[ACP] + H(+)</text>
        <dbReference type="Rhea" id="RHEA:17665"/>
        <dbReference type="Rhea" id="RHEA-COMP:9636"/>
        <dbReference type="Rhea" id="RHEA-COMP:9685"/>
        <dbReference type="Rhea" id="RHEA-COMP:9752"/>
        <dbReference type="Rhea" id="RHEA-COMP:9928"/>
        <dbReference type="ChEBI" id="CHEBI:15378"/>
        <dbReference type="ChEBI" id="CHEBI:29969"/>
        <dbReference type="ChEBI" id="CHEBI:64479"/>
        <dbReference type="ChEBI" id="CHEBI:78463"/>
        <dbReference type="ChEBI" id="CHEBI:78809"/>
        <dbReference type="EC" id="2.3.1.181"/>
    </reaction>
</comment>
<accession>A0ABW4ZU20</accession>
<evidence type="ECO:0000313" key="5">
    <source>
        <dbReference type="EMBL" id="MFD2168710.1"/>
    </source>
</evidence>
<organism evidence="5 6">
    <name type="scientific">Tumebacillus lipolyticus</name>
    <dbReference type="NCBI Taxonomy" id="1280370"/>
    <lineage>
        <taxon>Bacteria</taxon>
        <taxon>Bacillati</taxon>
        <taxon>Bacillota</taxon>
        <taxon>Bacilli</taxon>
        <taxon>Bacillales</taxon>
        <taxon>Alicyclobacillaceae</taxon>
        <taxon>Tumebacillus</taxon>
    </lineage>
</organism>
<dbReference type="InterPro" id="IPR024898">
    <property type="entry name" value="LipM"/>
</dbReference>
<sequence length="276" mass="31241">METWRVLNTGFSGPAWNMAVDEAILNAHSRGLVPPTIRFFGWDPPTLSIGYFQRSAKEVDFEALQAKGLGFVRRPTGGRAVLHDQELTYSVIVSESHPMMPSSINESYRILSMGLLEGFRELGFRAEMVSLADEEEKKKYESMGSAACFDSPSWYELVVEGRKVVGSAQVRQLHTILQHGSILLDLDVEKLFSVLTFSSERIRERMMQTFKERAVSIRDFSGQTVSYERAVEAFTLGFARGLDVRLEAGALSEYEQELAEQLVREKYGTDSWNFKK</sequence>
<protein>
    <recommendedName>
        <fullName evidence="3">Octanoyltransferase LipM</fullName>
        <ecNumber evidence="3">2.3.1.181</ecNumber>
    </recommendedName>
    <alternativeName>
        <fullName evidence="3">Octanoyl-[acyl-carrier-protein]:[GcvH] N-octanoyltransferase</fullName>
    </alternativeName>
</protein>
<dbReference type="EMBL" id="JBHUIO010000002">
    <property type="protein sequence ID" value="MFD2168710.1"/>
    <property type="molecule type" value="Genomic_DNA"/>
</dbReference>
<dbReference type="CDD" id="cd16443">
    <property type="entry name" value="LplA"/>
    <property type="match status" value="1"/>
</dbReference>
<dbReference type="PROSITE" id="PS51733">
    <property type="entry name" value="BPL_LPL_CATALYTIC"/>
    <property type="match status" value="1"/>
</dbReference>
<dbReference type="InterPro" id="IPR004143">
    <property type="entry name" value="BPL_LPL_catalytic"/>
</dbReference>
<dbReference type="Pfam" id="PF21948">
    <property type="entry name" value="LplA-B_cat"/>
    <property type="match status" value="1"/>
</dbReference>
<dbReference type="SUPFAM" id="SSF55681">
    <property type="entry name" value="Class II aaRS and biotin synthetases"/>
    <property type="match status" value="1"/>
</dbReference>
<comment type="function">
    <text evidence="3">Catalyzes the transfer of endogenously produced octanoic acid from octanoyl-acyl-carrier-protein onto the lipoyl domain of GcvH, an intermediate carrier during protein lipoylation.</text>
</comment>
<feature type="active site" description="Acyl-thioester intermediate" evidence="3">
    <location>
        <position position="148"/>
    </location>
</feature>
<dbReference type="HAMAP" id="MF_02118">
    <property type="entry name" value="LipM"/>
    <property type="match status" value="1"/>
</dbReference>
<feature type="site" description="Lowers pKa of active site Cys" evidence="3">
    <location>
        <position position="163"/>
    </location>
</feature>
<dbReference type="Proteomes" id="UP001597343">
    <property type="component" value="Unassembled WGS sequence"/>
</dbReference>
<keyword evidence="5" id="KW-0436">Ligase</keyword>
<evidence type="ECO:0000256" key="3">
    <source>
        <dbReference type="HAMAP-Rule" id="MF_02118"/>
    </source>
</evidence>
<comment type="subunit">
    <text evidence="3">Monomer.</text>
</comment>
<name>A0ABW4ZU20_9BACL</name>
<dbReference type="InterPro" id="IPR050664">
    <property type="entry name" value="Octanoyltrans_LipM/LipL"/>
</dbReference>
<evidence type="ECO:0000256" key="2">
    <source>
        <dbReference type="ARBA" id="ARBA00023315"/>
    </source>
</evidence>
<evidence type="ECO:0000313" key="6">
    <source>
        <dbReference type="Proteomes" id="UP001597343"/>
    </source>
</evidence>
<evidence type="ECO:0000256" key="1">
    <source>
        <dbReference type="ARBA" id="ARBA00022679"/>
    </source>
</evidence>
<dbReference type="GO" id="GO:0016874">
    <property type="term" value="F:ligase activity"/>
    <property type="evidence" value="ECO:0007669"/>
    <property type="project" value="UniProtKB-KW"/>
</dbReference>
<comment type="miscellaneous">
    <text evidence="3">In the reaction, the free carboxyl group of octanoic acid is attached via an amide linkage to the epsilon-amino group of a specific lysine residue of lipoyl domains of lipoate-dependent enzymes. The reaction proceeds via an octanoyl-thioester enzyme intermediate.</text>
</comment>
<dbReference type="RefSeq" id="WP_386043671.1">
    <property type="nucleotide sequence ID" value="NZ_JBHUIO010000002.1"/>
</dbReference>
<comment type="similarity">
    <text evidence="3">Belongs to the octanoyltransferase LipM family.</text>
</comment>
<keyword evidence="6" id="KW-1185">Reference proteome</keyword>
<comment type="pathway">
    <text evidence="3">Protein modification; protein lipoylation via endogenous pathway; protein N(6)-(lipoyl)lysine from octanoyl-[acyl-carrier-protein].</text>
</comment>
<dbReference type="InterPro" id="IPR045864">
    <property type="entry name" value="aa-tRNA-synth_II/BPL/LPL"/>
</dbReference>
<dbReference type="Gene3D" id="3.30.930.10">
    <property type="entry name" value="Bira Bifunctional Protein, Domain 2"/>
    <property type="match status" value="1"/>
</dbReference>
<keyword evidence="1 3" id="KW-0808">Transferase</keyword>
<proteinExistence type="inferred from homology"/>
<reference evidence="6" key="1">
    <citation type="journal article" date="2019" name="Int. J. Syst. Evol. Microbiol.">
        <title>The Global Catalogue of Microorganisms (GCM) 10K type strain sequencing project: providing services to taxonomists for standard genome sequencing and annotation.</title>
        <authorList>
            <consortium name="The Broad Institute Genomics Platform"/>
            <consortium name="The Broad Institute Genome Sequencing Center for Infectious Disease"/>
            <person name="Wu L."/>
            <person name="Ma J."/>
        </authorList>
    </citation>
    <scope>NUCLEOTIDE SEQUENCE [LARGE SCALE GENOMIC DNA]</scope>
    <source>
        <strain evidence="6">CGMCC 1.13574</strain>
    </source>
</reference>
<keyword evidence="2 3" id="KW-0012">Acyltransferase</keyword>
<comment type="caution">
    <text evidence="5">The sequence shown here is derived from an EMBL/GenBank/DDBJ whole genome shotgun (WGS) entry which is preliminary data.</text>
</comment>
<evidence type="ECO:0000259" key="4">
    <source>
        <dbReference type="PROSITE" id="PS51733"/>
    </source>
</evidence>
<gene>
    <name evidence="3" type="primary">lipM</name>
    <name evidence="5" type="ORF">ACFSOY_01595</name>
</gene>
<dbReference type="PANTHER" id="PTHR43679:SF2">
    <property type="entry name" value="OCTANOYL-[GCVH]:PROTEIN N-OCTANOYLTRANSFERASE"/>
    <property type="match status" value="1"/>
</dbReference>
<dbReference type="EC" id="2.3.1.181" evidence="3"/>
<dbReference type="PANTHER" id="PTHR43679">
    <property type="entry name" value="OCTANOYLTRANSFERASE LIPM-RELATED"/>
    <property type="match status" value="1"/>
</dbReference>